<gene>
    <name evidence="1" type="ORF">OO013_10255</name>
</gene>
<evidence type="ECO:0000313" key="1">
    <source>
        <dbReference type="EMBL" id="MCX2744250.1"/>
    </source>
</evidence>
<dbReference type="SUPFAM" id="SSF53756">
    <property type="entry name" value="UDP-Glycosyltransferase/glycogen phosphorylase"/>
    <property type="match status" value="1"/>
</dbReference>
<keyword evidence="2" id="KW-1185">Reference proteome</keyword>
<protein>
    <recommendedName>
        <fullName evidence="3">Glycosyltransferase</fullName>
    </recommendedName>
</protein>
<dbReference type="Proteomes" id="UP001209885">
    <property type="component" value="Unassembled WGS sequence"/>
</dbReference>
<name>A0ABT3RSX8_9BACT</name>
<evidence type="ECO:0000313" key="2">
    <source>
        <dbReference type="Proteomes" id="UP001209885"/>
    </source>
</evidence>
<comment type="caution">
    <text evidence="1">The sequence shown here is derived from an EMBL/GenBank/DDBJ whole genome shotgun (WGS) entry which is preliminary data.</text>
</comment>
<dbReference type="Gene3D" id="3.40.50.2000">
    <property type="entry name" value="Glycogen Phosphorylase B"/>
    <property type="match status" value="1"/>
</dbReference>
<evidence type="ECO:0008006" key="3">
    <source>
        <dbReference type="Google" id="ProtNLM"/>
    </source>
</evidence>
<proteinExistence type="predicted"/>
<accession>A0ABT3RSX8</accession>
<dbReference type="EMBL" id="JAPFQN010000005">
    <property type="protein sequence ID" value="MCX2744250.1"/>
    <property type="molecule type" value="Genomic_DNA"/>
</dbReference>
<organism evidence="1 2">
    <name type="scientific">Mangrovivirga halotolerans</name>
    <dbReference type="NCBI Taxonomy" id="2993936"/>
    <lineage>
        <taxon>Bacteria</taxon>
        <taxon>Pseudomonadati</taxon>
        <taxon>Bacteroidota</taxon>
        <taxon>Cytophagia</taxon>
        <taxon>Cytophagales</taxon>
        <taxon>Mangrovivirgaceae</taxon>
        <taxon>Mangrovivirga</taxon>
    </lineage>
</organism>
<dbReference type="RefSeq" id="WP_266056715.1">
    <property type="nucleotide sequence ID" value="NZ_JAPFQN010000005.1"/>
</dbReference>
<reference evidence="1 2" key="1">
    <citation type="submission" date="2022-11" db="EMBL/GenBank/DDBJ databases">
        <title>The characterization of three novel Bacteroidetes species and genomic analysis of their roles in tidal elemental geochemical cycles.</title>
        <authorList>
            <person name="Ma K."/>
        </authorList>
    </citation>
    <scope>NUCLEOTIDE SEQUENCE [LARGE SCALE GENOMIC DNA]</scope>
    <source>
        <strain evidence="1 2">M17</strain>
    </source>
</reference>
<sequence length="362" mass="41651">MNRKILIASTTKPVDDTRMTDKIAATLAEVHKYTIYVIGFPSKFKPVYSNINFFSIPKAGLSLAKRLKALLYVLRILIKVKPEIIIATNTETLLVMKVYQIIFGAYLVYDIQENYSLNRKARNGHKSSFIMKMLEASSTMERSLIKKTDALILAEKVYSEQFDIPETTPVLLFENKSLLKSDRHIDLSPHFLISGTLSKLHGTLDAVKWFVNLYPNTQVKLTVIGQYHDYSLMNELLELAAKVNNVDLFLSKNPIPHQLIQEKLFSSTHVISPYQNSAAFKGKMPTKLFEAAAHQKIIISRKNATWNMYFKDAWLIETDFDTNDKLNQKESVLKFEREEYNSDRYTVDKGDLKEFFNKLDIS</sequence>